<keyword evidence="8 14" id="KW-0249">Electron transport</keyword>
<keyword evidence="5 14" id="KW-0679">Respiratory chain</keyword>
<dbReference type="PROSITE" id="PS50857">
    <property type="entry name" value="COX2_CUA"/>
    <property type="match status" value="1"/>
</dbReference>
<keyword evidence="11 14" id="KW-0472">Membrane</keyword>
<evidence type="ECO:0000256" key="15">
    <source>
        <dbReference type="SAM" id="MobiDB-lite"/>
    </source>
</evidence>
<evidence type="ECO:0000256" key="6">
    <source>
        <dbReference type="ARBA" id="ARBA00022692"/>
    </source>
</evidence>
<dbReference type="InterPro" id="IPR036257">
    <property type="entry name" value="Cyt_c_oxidase_su2_TM_sf"/>
</dbReference>
<dbReference type="EMBL" id="JBHTBD010000008">
    <property type="protein sequence ID" value="MFC7296206.1"/>
    <property type="molecule type" value="Genomic_DNA"/>
</dbReference>
<dbReference type="Gene3D" id="2.60.40.420">
    <property type="entry name" value="Cupredoxins - blue copper proteins"/>
    <property type="match status" value="1"/>
</dbReference>
<evidence type="ECO:0000256" key="2">
    <source>
        <dbReference type="ARBA" id="ARBA00007866"/>
    </source>
</evidence>
<dbReference type="InterPro" id="IPR006333">
    <property type="entry name" value="Cyt_o_ubiquinol_oxidase_su2"/>
</dbReference>
<comment type="subcellular location">
    <subcellularLocation>
        <location evidence="1">Cell membrane</location>
        <topology evidence="1">Multi-pass membrane protein</topology>
    </subcellularLocation>
</comment>
<comment type="similarity">
    <text evidence="2 14">Belongs to the cytochrome c oxidase subunit 2 family.</text>
</comment>
<dbReference type="InterPro" id="IPR045187">
    <property type="entry name" value="CcO_II"/>
</dbReference>
<evidence type="ECO:0000256" key="9">
    <source>
        <dbReference type="ARBA" id="ARBA00022989"/>
    </source>
</evidence>
<keyword evidence="6 16" id="KW-0812">Transmembrane</keyword>
<dbReference type="RefSeq" id="WP_100689627.1">
    <property type="nucleotide sequence ID" value="NZ_JBHTBD010000008.1"/>
</dbReference>
<evidence type="ECO:0000256" key="1">
    <source>
        <dbReference type="ARBA" id="ARBA00004651"/>
    </source>
</evidence>
<gene>
    <name evidence="19" type="primary">cyoA</name>
    <name evidence="19" type="ORF">ACFQQA_15925</name>
</gene>
<feature type="region of interest" description="Disordered" evidence="15">
    <location>
        <begin position="283"/>
        <end position="305"/>
    </location>
</feature>
<evidence type="ECO:0000256" key="3">
    <source>
        <dbReference type="ARBA" id="ARBA00022448"/>
    </source>
</evidence>
<evidence type="ECO:0000259" key="18">
    <source>
        <dbReference type="PROSITE" id="PS50999"/>
    </source>
</evidence>
<dbReference type="Gene3D" id="1.10.287.90">
    <property type="match status" value="1"/>
</dbReference>
<dbReference type="Pfam" id="PF00116">
    <property type="entry name" value="COX2"/>
    <property type="match status" value="1"/>
</dbReference>
<keyword evidence="13" id="KW-0449">Lipoprotein</keyword>
<dbReference type="PIRSF" id="PIRSF000292">
    <property type="entry name" value="Ubi_od_II"/>
    <property type="match status" value="1"/>
</dbReference>
<evidence type="ECO:0000259" key="17">
    <source>
        <dbReference type="PROSITE" id="PS50857"/>
    </source>
</evidence>
<evidence type="ECO:0000256" key="8">
    <source>
        <dbReference type="ARBA" id="ARBA00022982"/>
    </source>
</evidence>
<evidence type="ECO:0000256" key="13">
    <source>
        <dbReference type="ARBA" id="ARBA00023288"/>
    </source>
</evidence>
<feature type="domain" description="Cytochrome oxidase subunit II copper A binding" evidence="17">
    <location>
        <begin position="126"/>
        <end position="238"/>
    </location>
</feature>
<organism evidence="19 20">
    <name type="scientific">Marinobacter aromaticivorans</name>
    <dbReference type="NCBI Taxonomy" id="1494078"/>
    <lineage>
        <taxon>Bacteria</taxon>
        <taxon>Pseudomonadati</taxon>
        <taxon>Pseudomonadota</taxon>
        <taxon>Gammaproteobacteria</taxon>
        <taxon>Pseudomonadales</taxon>
        <taxon>Marinobacteraceae</taxon>
        <taxon>Marinobacter</taxon>
    </lineage>
</organism>
<evidence type="ECO:0000256" key="11">
    <source>
        <dbReference type="ARBA" id="ARBA00023136"/>
    </source>
</evidence>
<comment type="caution">
    <text evidence="19">The sequence shown here is derived from an EMBL/GenBank/DDBJ whole genome shotgun (WGS) entry which is preliminary data.</text>
</comment>
<feature type="compositionally biased region" description="Basic and acidic residues" evidence="15">
    <location>
        <begin position="283"/>
        <end position="293"/>
    </location>
</feature>
<evidence type="ECO:0000256" key="7">
    <source>
        <dbReference type="ARBA" id="ARBA00022729"/>
    </source>
</evidence>
<dbReference type="CDD" id="cd04212">
    <property type="entry name" value="CuRO_UO_II"/>
    <property type="match status" value="1"/>
</dbReference>
<evidence type="ECO:0000256" key="14">
    <source>
        <dbReference type="PIRNR" id="PIRNR000292"/>
    </source>
</evidence>
<evidence type="ECO:0000256" key="4">
    <source>
        <dbReference type="ARBA" id="ARBA00022475"/>
    </source>
</evidence>
<feature type="domain" description="Cytochrome oxidase subunit II transmembrane region profile" evidence="18">
    <location>
        <begin position="21"/>
        <end position="118"/>
    </location>
</feature>
<dbReference type="InterPro" id="IPR008972">
    <property type="entry name" value="Cupredoxin"/>
</dbReference>
<proteinExistence type="inferred from homology"/>
<dbReference type="PROSITE" id="PS50999">
    <property type="entry name" value="COX2_TM"/>
    <property type="match status" value="1"/>
</dbReference>
<evidence type="ECO:0000313" key="20">
    <source>
        <dbReference type="Proteomes" id="UP001596506"/>
    </source>
</evidence>
<dbReference type="SUPFAM" id="SSF81464">
    <property type="entry name" value="Cytochrome c oxidase subunit II-like, transmembrane region"/>
    <property type="match status" value="1"/>
</dbReference>
<keyword evidence="9 16" id="KW-1133">Transmembrane helix</keyword>
<reference evidence="20" key="1">
    <citation type="journal article" date="2019" name="Int. J. Syst. Evol. Microbiol.">
        <title>The Global Catalogue of Microorganisms (GCM) 10K type strain sequencing project: providing services to taxonomists for standard genome sequencing and annotation.</title>
        <authorList>
            <consortium name="The Broad Institute Genomics Platform"/>
            <consortium name="The Broad Institute Genome Sequencing Center for Infectious Disease"/>
            <person name="Wu L."/>
            <person name="Ma J."/>
        </authorList>
    </citation>
    <scope>NUCLEOTIDE SEQUENCE [LARGE SCALE GENOMIC DNA]</scope>
    <source>
        <strain evidence="20">CCUG 60559</strain>
    </source>
</reference>
<evidence type="ECO:0000256" key="10">
    <source>
        <dbReference type="ARBA" id="ARBA00023002"/>
    </source>
</evidence>
<dbReference type="InterPro" id="IPR034227">
    <property type="entry name" value="CuRO_UO_II"/>
</dbReference>
<name>A0ABW2IZC9_9GAMM</name>
<dbReference type="PANTHER" id="PTHR22888:SF18">
    <property type="entry name" value="CYTOCHROME BO(3) UBIQUINOL OXIDASE SUBUNIT 2"/>
    <property type="match status" value="1"/>
</dbReference>
<keyword evidence="12" id="KW-0564">Palmitate</keyword>
<dbReference type="InterPro" id="IPR002429">
    <property type="entry name" value="CcO_II-like_C"/>
</dbReference>
<evidence type="ECO:0000256" key="5">
    <source>
        <dbReference type="ARBA" id="ARBA00022660"/>
    </source>
</evidence>
<dbReference type="Pfam" id="PF06481">
    <property type="entry name" value="COX_ARM"/>
    <property type="match status" value="1"/>
</dbReference>
<dbReference type="SUPFAM" id="SSF49503">
    <property type="entry name" value="Cupredoxins"/>
    <property type="match status" value="1"/>
</dbReference>
<protein>
    <recommendedName>
        <fullName evidence="14">Ubiquinol oxidase subunit 2</fullName>
    </recommendedName>
</protein>
<dbReference type="InterPro" id="IPR010514">
    <property type="entry name" value="COX_ARM"/>
</dbReference>
<keyword evidence="3 14" id="KW-0813">Transport</keyword>
<feature type="transmembrane region" description="Helical" evidence="16">
    <location>
        <begin position="43"/>
        <end position="67"/>
    </location>
</feature>
<keyword evidence="4 14" id="KW-1003">Cell membrane</keyword>
<sequence length="305" mass="33924">MGRKPYLRPLGALLMAALPFLISGCSSALMDPKGQVGEEQRVLIITAFALMLIVVIPVIVMTLLFAFRYRESNPDAAYKPDWGHSKAIEVVVWLIPCVIIVVLAILTWVTSHSLDPMKPIDAENEQNALEIQAVSLDWKWLFIYPEQRLASVNEVAFPANRPVHFRISSGSVMNSFWIPALGTQIYAMAGMDSNLHLIANEQGTYPGRSTNYSGAGFSGMTFDALALSEPEFERWVDEVNSSDQTLSFEDGYKELAQPSQSVPVQYYSDVSPDLYRNILNSFREGKPDEHSTTEHSVPMSAETAE</sequence>
<keyword evidence="20" id="KW-1185">Reference proteome</keyword>
<accession>A0ABW2IZC9</accession>
<dbReference type="PANTHER" id="PTHR22888">
    <property type="entry name" value="CYTOCHROME C OXIDASE, SUBUNIT II"/>
    <property type="match status" value="1"/>
</dbReference>
<keyword evidence="10 14" id="KW-0560">Oxidoreductase</keyword>
<dbReference type="NCBIfam" id="TIGR01433">
    <property type="entry name" value="CyoA"/>
    <property type="match status" value="1"/>
</dbReference>
<dbReference type="Proteomes" id="UP001596506">
    <property type="component" value="Unassembled WGS sequence"/>
</dbReference>
<feature type="transmembrane region" description="Helical" evidence="16">
    <location>
        <begin position="87"/>
        <end position="109"/>
    </location>
</feature>
<evidence type="ECO:0000256" key="12">
    <source>
        <dbReference type="ARBA" id="ARBA00023139"/>
    </source>
</evidence>
<dbReference type="InterPro" id="IPR011759">
    <property type="entry name" value="Cyt_c_oxidase_su2_TM_dom"/>
</dbReference>
<evidence type="ECO:0000313" key="19">
    <source>
        <dbReference type="EMBL" id="MFC7296206.1"/>
    </source>
</evidence>
<evidence type="ECO:0000256" key="16">
    <source>
        <dbReference type="SAM" id="Phobius"/>
    </source>
</evidence>
<keyword evidence="7" id="KW-0732">Signal</keyword>
<dbReference type="PROSITE" id="PS51257">
    <property type="entry name" value="PROKAR_LIPOPROTEIN"/>
    <property type="match status" value="1"/>
</dbReference>